<gene>
    <name evidence="12" type="primary">CAC2</name>
    <name evidence="12" type="ORF">MYAM1_000877</name>
</gene>
<evidence type="ECO:0000313" key="12">
    <source>
        <dbReference type="EMBL" id="WFC98153.1"/>
    </source>
</evidence>
<dbReference type="PANTHER" id="PTHR15271">
    <property type="entry name" value="CHROMATIN ASSEMBLY FACTOR 1 SUBUNIT B"/>
    <property type="match status" value="1"/>
</dbReference>
<organism evidence="12 13">
    <name type="scientific">Malassezia yamatoensis</name>
    <dbReference type="NCBI Taxonomy" id="253288"/>
    <lineage>
        <taxon>Eukaryota</taxon>
        <taxon>Fungi</taxon>
        <taxon>Dikarya</taxon>
        <taxon>Basidiomycota</taxon>
        <taxon>Ustilaginomycotina</taxon>
        <taxon>Malasseziomycetes</taxon>
        <taxon>Malasseziales</taxon>
        <taxon>Malasseziaceae</taxon>
        <taxon>Malassezia</taxon>
    </lineage>
</organism>
<dbReference type="InterPro" id="IPR001680">
    <property type="entry name" value="WD40_rpt"/>
</dbReference>
<dbReference type="InterPro" id="IPR015943">
    <property type="entry name" value="WD40/YVTN_repeat-like_dom_sf"/>
</dbReference>
<comment type="similarity">
    <text evidence="2">Belongs to the WD repeat HIR1 family.</text>
</comment>
<evidence type="ECO:0000256" key="2">
    <source>
        <dbReference type="ARBA" id="ARBA00007306"/>
    </source>
</evidence>
<keyword evidence="13" id="KW-1185">Reference proteome</keyword>
<evidence type="ECO:0000256" key="4">
    <source>
        <dbReference type="ARBA" id="ARBA00022737"/>
    </source>
</evidence>
<keyword evidence="3 9" id="KW-0853">WD repeat</keyword>
<feature type="compositionally biased region" description="Basic and acidic residues" evidence="10">
    <location>
        <begin position="310"/>
        <end position="324"/>
    </location>
</feature>
<keyword evidence="5" id="KW-0227">DNA damage</keyword>
<feature type="region of interest" description="Disordered" evidence="10">
    <location>
        <begin position="275"/>
        <end position="330"/>
    </location>
</feature>
<evidence type="ECO:0000256" key="5">
    <source>
        <dbReference type="ARBA" id="ARBA00022763"/>
    </source>
</evidence>
<proteinExistence type="inferred from homology"/>
<dbReference type="PROSITE" id="PS50294">
    <property type="entry name" value="WD_REPEATS_REGION"/>
    <property type="match status" value="1"/>
</dbReference>
<protein>
    <submittedName>
        <fullName evidence="12">Chromatin assembly factor 1 subunit</fullName>
    </submittedName>
</protein>
<feature type="domain" description="CAF1B/HIR1 beta-propeller" evidence="11">
    <location>
        <begin position="355"/>
        <end position="543"/>
    </location>
</feature>
<dbReference type="Proteomes" id="UP001219567">
    <property type="component" value="Chromosome 1"/>
</dbReference>
<dbReference type="Pfam" id="PF24105">
    <property type="entry name" value="Beta-prop_CAF1B_HIR1"/>
    <property type="match status" value="2"/>
</dbReference>
<comment type="subcellular location">
    <subcellularLocation>
        <location evidence="1">Nucleus</location>
    </subcellularLocation>
</comment>
<keyword evidence="8" id="KW-0539">Nucleus</keyword>
<dbReference type="Gene3D" id="2.130.10.10">
    <property type="entry name" value="YVTN repeat-like/Quinoprotein amine dehydrogenase"/>
    <property type="match status" value="2"/>
</dbReference>
<evidence type="ECO:0000256" key="8">
    <source>
        <dbReference type="ARBA" id="ARBA00023242"/>
    </source>
</evidence>
<feature type="compositionally biased region" description="Polar residues" evidence="10">
    <location>
        <begin position="593"/>
        <end position="609"/>
    </location>
</feature>
<evidence type="ECO:0000256" key="7">
    <source>
        <dbReference type="ARBA" id="ARBA00023204"/>
    </source>
</evidence>
<feature type="region of interest" description="Disordered" evidence="10">
    <location>
        <begin position="450"/>
        <end position="471"/>
    </location>
</feature>
<dbReference type="GO" id="GO:0005634">
    <property type="term" value="C:nucleus"/>
    <property type="evidence" value="ECO:0007669"/>
    <property type="project" value="UniProtKB-SubCell"/>
</dbReference>
<sequence length="648" mass="70596">MVRCVTFEIRWHDTLPIYSCAFQPIAPTRLAKILDHNLGQGLPPGRALAGDGSEAATETQAPVLAGGASWRLATAGGDNNVRIWIIHPQIPSPAALAAAGKAAAHPPRAEYAATLSRHTGVVNVVRFSPHGDVIASAGDDGVVLFWVRRDIQRPGFGEDQASSDPQLQYEKEAWRVRLLSRASSQELYDMAWSKNGDALVVGGTDFAVRIINPADGSVIREISDHQHYVQGVAWDPLNEFIATQSSDRAVHIYTILRAQNEAFKNAKLISRNSTVGSTELNEKTKNSNSSSEQPETLESVQNVETRSVTPRKEAQISGEPRFESESSQSSLLPKILPADSARLKALHGPKPPPSTTSRLYGDDRYSSFFRRLAFSPDGALLATPTGIFATYESEQQSSNTSSAVFLYARGNFRQSHSPIAALPGHKTATVAAAFSPILYQLRTSYYQDRASETTASQETGKSRSTTNDDPPQLFKLPYRMVYAVATQESVWVYDTQQSTPICCLSNLHYASFTDLTWSPDGQVLMMSSTDGYCSIAIFDYNELGQPYHYALQPSLQRLCRQEASIPQNDHVNASENPISQAASKEESSASILPKTSTDPTPKAQSSIPLASQDHNDIPNPASASIPSSSPQPKKKRRVALTFEGPLPP</sequence>
<dbReference type="GO" id="GO:0006335">
    <property type="term" value="P:DNA replication-dependent chromatin assembly"/>
    <property type="evidence" value="ECO:0007669"/>
    <property type="project" value="InterPro"/>
</dbReference>
<evidence type="ECO:0000256" key="9">
    <source>
        <dbReference type="PROSITE-ProRule" id="PRU00221"/>
    </source>
</evidence>
<dbReference type="InterPro" id="IPR045145">
    <property type="entry name" value="PTHR15271"/>
</dbReference>
<feature type="region of interest" description="Disordered" evidence="10">
    <location>
        <begin position="578"/>
        <end position="648"/>
    </location>
</feature>
<evidence type="ECO:0000313" key="13">
    <source>
        <dbReference type="Proteomes" id="UP001219567"/>
    </source>
</evidence>
<feature type="compositionally biased region" description="Polar residues" evidence="10">
    <location>
        <begin position="450"/>
        <end position="469"/>
    </location>
</feature>
<dbReference type="SMART" id="SM00320">
    <property type="entry name" value="WD40"/>
    <property type="match status" value="6"/>
</dbReference>
<dbReference type="GO" id="GO:0006334">
    <property type="term" value="P:nucleosome assembly"/>
    <property type="evidence" value="ECO:0007669"/>
    <property type="project" value="TreeGrafter"/>
</dbReference>
<keyword evidence="4" id="KW-0677">Repeat</keyword>
<dbReference type="PROSITE" id="PS50082">
    <property type="entry name" value="WD_REPEATS_2"/>
    <property type="match status" value="2"/>
</dbReference>
<evidence type="ECO:0000259" key="11">
    <source>
        <dbReference type="Pfam" id="PF24105"/>
    </source>
</evidence>
<dbReference type="AlphaFoldDB" id="A0AAJ5YRX0"/>
<dbReference type="InterPro" id="IPR036322">
    <property type="entry name" value="WD40_repeat_dom_sf"/>
</dbReference>
<feature type="domain" description="CAF1B/HIR1 beta-propeller" evidence="11">
    <location>
        <begin position="68"/>
        <end position="260"/>
    </location>
</feature>
<feature type="repeat" description="WD" evidence="9">
    <location>
        <begin position="222"/>
        <end position="255"/>
    </location>
</feature>
<dbReference type="GO" id="GO:0033186">
    <property type="term" value="C:CAF-1 complex"/>
    <property type="evidence" value="ECO:0007669"/>
    <property type="project" value="TreeGrafter"/>
</dbReference>
<dbReference type="InterPro" id="IPR055410">
    <property type="entry name" value="Beta-prop_CAF1B_HIR1"/>
</dbReference>
<evidence type="ECO:0000256" key="3">
    <source>
        <dbReference type="ARBA" id="ARBA00022574"/>
    </source>
</evidence>
<evidence type="ECO:0000256" key="1">
    <source>
        <dbReference type="ARBA" id="ARBA00004123"/>
    </source>
</evidence>
<dbReference type="PANTHER" id="PTHR15271:SF4">
    <property type="entry name" value="CHROMATIN ASSEMBLY FACTOR 1 SUBUNIT B"/>
    <property type="match status" value="1"/>
</dbReference>
<name>A0AAJ5YRX0_9BASI</name>
<evidence type="ECO:0000256" key="10">
    <source>
        <dbReference type="SAM" id="MobiDB-lite"/>
    </source>
</evidence>
<reference evidence="12 13" key="1">
    <citation type="submission" date="2023-03" db="EMBL/GenBank/DDBJ databases">
        <title>Mating type loci evolution in Malassezia.</title>
        <authorList>
            <person name="Coelho M.A."/>
        </authorList>
    </citation>
    <scope>NUCLEOTIDE SEQUENCE [LARGE SCALE GENOMIC DNA]</scope>
    <source>
        <strain evidence="12 13">CBS 9725</strain>
    </source>
</reference>
<evidence type="ECO:0000256" key="6">
    <source>
        <dbReference type="ARBA" id="ARBA00022853"/>
    </source>
</evidence>
<keyword evidence="6" id="KW-0156">Chromatin regulator</keyword>
<dbReference type="GO" id="GO:0006281">
    <property type="term" value="P:DNA repair"/>
    <property type="evidence" value="ECO:0007669"/>
    <property type="project" value="UniProtKB-KW"/>
</dbReference>
<dbReference type="EMBL" id="CP119943">
    <property type="protein sequence ID" value="WFC98153.1"/>
    <property type="molecule type" value="Genomic_DNA"/>
</dbReference>
<dbReference type="SUPFAM" id="SSF50978">
    <property type="entry name" value="WD40 repeat-like"/>
    <property type="match status" value="1"/>
</dbReference>
<feature type="repeat" description="WD" evidence="9">
    <location>
        <begin position="115"/>
        <end position="146"/>
    </location>
</feature>
<keyword evidence="7" id="KW-0234">DNA repair</keyword>
<feature type="compositionally biased region" description="Polar residues" evidence="10">
    <location>
        <begin position="292"/>
        <end position="308"/>
    </location>
</feature>
<feature type="compositionally biased region" description="Low complexity" evidence="10">
    <location>
        <begin position="617"/>
        <end position="631"/>
    </location>
</feature>
<accession>A0AAJ5YRX0</accession>